<dbReference type="PANTHER" id="PTHR21152:SF40">
    <property type="entry name" value="ALANINE--GLYOXYLATE AMINOTRANSFERASE"/>
    <property type="match status" value="1"/>
</dbReference>
<dbReference type="InterPro" id="IPR015421">
    <property type="entry name" value="PyrdxlP-dep_Trfase_major"/>
</dbReference>
<evidence type="ECO:0000256" key="5">
    <source>
        <dbReference type="PIRSR" id="PIRSR000524-50"/>
    </source>
</evidence>
<dbReference type="SUPFAM" id="SSF53383">
    <property type="entry name" value="PLP-dependent transferases"/>
    <property type="match status" value="1"/>
</dbReference>
<protein>
    <submittedName>
        <fullName evidence="9">Aminotransferase</fullName>
    </submittedName>
</protein>
<dbReference type="RefSeq" id="WP_094252579.1">
    <property type="nucleotide sequence ID" value="NZ_JBHLXL010000001.1"/>
</dbReference>
<evidence type="ECO:0000256" key="4">
    <source>
        <dbReference type="PIRSR" id="PIRSR000524-1"/>
    </source>
</evidence>
<keyword evidence="10" id="KW-1185">Reference proteome</keyword>
<feature type="domain" description="Aminotransferase class V" evidence="8">
    <location>
        <begin position="8"/>
        <end position="330"/>
    </location>
</feature>
<comment type="cofactor">
    <cofactor evidence="1 5 7">
        <name>pyridoxal 5'-phosphate</name>
        <dbReference type="ChEBI" id="CHEBI:597326"/>
    </cofactor>
</comment>
<reference evidence="9 10" key="1">
    <citation type="submission" date="2017-07" db="EMBL/GenBank/DDBJ databases">
        <title>Fictibacillus sp. nov. GDSW-R2A3 Genome sequencing and assembly.</title>
        <authorList>
            <person name="Mayilraj S."/>
        </authorList>
    </citation>
    <scope>NUCLEOTIDE SEQUENCE [LARGE SCALE GENOMIC DNA]</scope>
    <source>
        <strain evidence="9 10">GDSW-R2A3</strain>
    </source>
</reference>
<keyword evidence="9" id="KW-0808">Transferase</keyword>
<dbReference type="PROSITE" id="PS00595">
    <property type="entry name" value="AA_TRANSFER_CLASS_5"/>
    <property type="match status" value="1"/>
</dbReference>
<dbReference type="OrthoDB" id="389074at2"/>
<keyword evidence="3 5" id="KW-0663">Pyridoxal phosphate</keyword>
<dbReference type="EMBL" id="NOII01000003">
    <property type="protein sequence ID" value="OYD57231.1"/>
    <property type="molecule type" value="Genomic_DNA"/>
</dbReference>
<feature type="binding site" evidence="4">
    <location>
        <position position="338"/>
    </location>
    <ligand>
        <name>substrate</name>
    </ligand>
</feature>
<dbReference type="Gene3D" id="3.90.1150.10">
    <property type="entry name" value="Aspartate Aminotransferase, domain 1"/>
    <property type="match status" value="1"/>
</dbReference>
<dbReference type="AlphaFoldDB" id="A0A235F7B6"/>
<dbReference type="InterPro" id="IPR024169">
    <property type="entry name" value="SP_NH2Trfase/AEP_transaminase"/>
</dbReference>
<keyword evidence="9" id="KW-0032">Aminotransferase</keyword>
<dbReference type="Proteomes" id="UP000215059">
    <property type="component" value="Unassembled WGS sequence"/>
</dbReference>
<evidence type="ECO:0000256" key="3">
    <source>
        <dbReference type="ARBA" id="ARBA00022898"/>
    </source>
</evidence>
<evidence type="ECO:0000313" key="9">
    <source>
        <dbReference type="EMBL" id="OYD57231.1"/>
    </source>
</evidence>
<accession>A0A235F7B6</accession>
<evidence type="ECO:0000313" key="10">
    <source>
        <dbReference type="Proteomes" id="UP000215059"/>
    </source>
</evidence>
<proteinExistence type="inferred from homology"/>
<evidence type="ECO:0000256" key="2">
    <source>
        <dbReference type="ARBA" id="ARBA00009236"/>
    </source>
</evidence>
<comment type="caution">
    <text evidence="9">The sequence shown here is derived from an EMBL/GenBank/DDBJ whole genome shotgun (WGS) entry which is preliminary data.</text>
</comment>
<comment type="similarity">
    <text evidence="2 6">Belongs to the class-V pyridoxal-phosphate-dependent aminotransferase family.</text>
</comment>
<name>A0A235F7B6_9BACL</name>
<evidence type="ECO:0000256" key="1">
    <source>
        <dbReference type="ARBA" id="ARBA00001933"/>
    </source>
</evidence>
<gene>
    <name evidence="9" type="ORF">CGZ90_11110</name>
</gene>
<sequence>MLFNQQFLYTPGPTPIPERVQYAMNKPMIGHRSQEFPILLEQAATRLQPVFGSDNPVTIISGSGTAALETAAANVLEENDDVVVIVTGAFGDRFASICEAFGANVHRLDIEWGKTCSPDQLQSFLKQLDKNIKAVIATYCETSTGVLNPVHELGKVTKELTDALFIVDGVSCIGAVEADMPGWNIDILAAGSQKALMLPPGLAFLACSDQARKVIQNNKTKRFYLDLNRYFSSYDNEKSTPFTPAVSLINGTIEVCAMIEEEGLDQVIKRHDLLKNMLREGLKALELPLLTSDETASPTITAVRTPTEETKKLKKLLLDKYGLSIAGGQKKLKGEIIRIGHMGYSTPYSMLQVLNAIEMATQQLTGNNVLGKATAKAEEVWIQHV</sequence>
<organism evidence="9 10">
    <name type="scientific">Fictibacillus aquaticus</name>
    <dbReference type="NCBI Taxonomy" id="2021314"/>
    <lineage>
        <taxon>Bacteria</taxon>
        <taxon>Bacillati</taxon>
        <taxon>Bacillota</taxon>
        <taxon>Bacilli</taxon>
        <taxon>Bacillales</taxon>
        <taxon>Fictibacillaceae</taxon>
        <taxon>Fictibacillus</taxon>
    </lineage>
</organism>
<dbReference type="InterPro" id="IPR000192">
    <property type="entry name" value="Aminotrans_V_dom"/>
</dbReference>
<dbReference type="PANTHER" id="PTHR21152">
    <property type="entry name" value="AMINOTRANSFERASE CLASS V"/>
    <property type="match status" value="1"/>
</dbReference>
<feature type="modified residue" description="N6-(pyridoxal phosphate)lysine" evidence="5">
    <location>
        <position position="194"/>
    </location>
</feature>
<dbReference type="InterPro" id="IPR020578">
    <property type="entry name" value="Aminotrans_V_PyrdxlP_BS"/>
</dbReference>
<evidence type="ECO:0000256" key="6">
    <source>
        <dbReference type="RuleBase" id="RU004075"/>
    </source>
</evidence>
<dbReference type="InterPro" id="IPR015422">
    <property type="entry name" value="PyrdxlP-dep_Trfase_small"/>
</dbReference>
<dbReference type="GO" id="GO:0008453">
    <property type="term" value="F:alanine-glyoxylate transaminase activity"/>
    <property type="evidence" value="ECO:0007669"/>
    <property type="project" value="TreeGrafter"/>
</dbReference>
<evidence type="ECO:0000256" key="7">
    <source>
        <dbReference type="RuleBase" id="RU004504"/>
    </source>
</evidence>
<dbReference type="PIRSF" id="PIRSF000524">
    <property type="entry name" value="SPT"/>
    <property type="match status" value="1"/>
</dbReference>
<dbReference type="GO" id="GO:0004760">
    <property type="term" value="F:L-serine-pyruvate transaminase activity"/>
    <property type="evidence" value="ECO:0007669"/>
    <property type="project" value="TreeGrafter"/>
</dbReference>
<dbReference type="Gene3D" id="3.40.640.10">
    <property type="entry name" value="Type I PLP-dependent aspartate aminotransferase-like (Major domain)"/>
    <property type="match status" value="1"/>
</dbReference>
<dbReference type="GO" id="GO:0019265">
    <property type="term" value="P:glycine biosynthetic process, by transamination of glyoxylate"/>
    <property type="evidence" value="ECO:0007669"/>
    <property type="project" value="TreeGrafter"/>
</dbReference>
<dbReference type="Pfam" id="PF00266">
    <property type="entry name" value="Aminotran_5"/>
    <property type="match status" value="1"/>
</dbReference>
<dbReference type="InterPro" id="IPR015424">
    <property type="entry name" value="PyrdxlP-dep_Trfase"/>
</dbReference>
<evidence type="ECO:0000259" key="8">
    <source>
        <dbReference type="Pfam" id="PF00266"/>
    </source>
</evidence>